<dbReference type="GO" id="GO:0031053">
    <property type="term" value="P:primary miRNA processing"/>
    <property type="evidence" value="ECO:0007669"/>
    <property type="project" value="TreeGrafter"/>
</dbReference>
<dbReference type="EMBL" id="GDKF01007979">
    <property type="protein sequence ID" value="JAT70643.1"/>
    <property type="molecule type" value="Transcribed_RNA"/>
</dbReference>
<feature type="region of interest" description="Disordered" evidence="1">
    <location>
        <begin position="507"/>
        <end position="543"/>
    </location>
</feature>
<feature type="compositionally biased region" description="Low complexity" evidence="1">
    <location>
        <begin position="248"/>
        <end position="301"/>
    </location>
</feature>
<feature type="region of interest" description="Disordered" evidence="1">
    <location>
        <begin position="337"/>
        <end position="408"/>
    </location>
</feature>
<feature type="region of interest" description="Disordered" evidence="1">
    <location>
        <begin position="1"/>
        <end position="86"/>
    </location>
</feature>
<dbReference type="InterPro" id="IPR039727">
    <property type="entry name" value="SE/Ars2"/>
</dbReference>
<feature type="region of interest" description="Disordered" evidence="1">
    <location>
        <begin position="625"/>
        <end position="645"/>
    </location>
</feature>
<protein>
    <recommendedName>
        <fullName evidence="6">SERRATE/Ars2 N-terminal domain-containing protein</fullName>
    </recommendedName>
</protein>
<dbReference type="AlphaFoldDB" id="A0A1D2AGT5"/>
<feature type="compositionally biased region" description="Basic and acidic residues" evidence="1">
    <location>
        <begin position="35"/>
        <end position="58"/>
    </location>
</feature>
<dbReference type="PANTHER" id="PTHR13165:SF0">
    <property type="entry name" value="SERRATE RNA EFFECTOR MOLECULE HOMOLOG"/>
    <property type="match status" value="1"/>
</dbReference>
<dbReference type="EMBL" id="GDKF01007295">
    <property type="protein sequence ID" value="JAT71327.1"/>
    <property type="molecule type" value="Transcribed_RNA"/>
</dbReference>
<feature type="region of interest" description="Disordered" evidence="1">
    <location>
        <begin position="232"/>
        <end position="301"/>
    </location>
</feature>
<sequence>MMRGGDRRRSPRREDRRMPYGPGPMGDRRRPRSPSPDRYRRDRSPPYEKRFRGDEYDRGVGGGRGRRGGYARGPEDRRRTGRDEPVSFREFALSLDDSVGVEEAGVQYKQYLADFWGGSVKAEFEQRKNDPSLRQQFDPRELRKALEQRWEAVRAAAAAFAKQGPHADLDSLGPGPTGWRGRLAGEAGDARARQPPPPPPPPAPAAAASPSLAAADLELATALVAKLDAEAGVGAGGDDPAHPSGDHATPAAAEAGNAGPEAGAGPASSGAAEAGDAVAAPDPEAVATDASPAPGPAATGAAGEGVLERLDAARRYLWAVHGLDFYGARELGDAPEEARRAARLTQRREAAAPPAPASRGEPEAAEPSAADSGEEAAADAPAPDDTPPAPAVLEARDGSEAGAPGAAEAQAFQGRLHRHWQHRLDHGEAAQAAMREEYVEAGVTQFIEDAIVKHEDNKWGNKLSAKLFVAREFVEKHIRNKHAHVLEAERERLQDIVYWENFQSFKQEEKRRREEARGAGRQRGPQGARGMGRPRGGGRHGPEGGHMVFDQGMVMGPGGPGMLVPRLMMPGAGGAMPPVIMAPMNMVLGHMGAGGRGGGRGGNRGGRGGGGRGGFNGGPIFMAPGSGGKPGGPAPNQEYFDLDAPKNNRAVLDYGDL</sequence>
<dbReference type="EMBL" id="GDKF01007286">
    <property type="protein sequence ID" value="JAT71336.1"/>
    <property type="molecule type" value="Transcribed_RNA"/>
</dbReference>
<proteinExistence type="predicted"/>
<reference evidence="5" key="1">
    <citation type="submission" date="2015-08" db="EMBL/GenBank/DDBJ databases">
        <authorList>
            <person name="Babu N.S."/>
            <person name="Beckwith C.J."/>
            <person name="Beseler K.G."/>
            <person name="Brison A."/>
            <person name="Carone J.V."/>
            <person name="Caskin T.P."/>
            <person name="Diamond M."/>
            <person name="Durham M.E."/>
            <person name="Foxe J.M."/>
            <person name="Go M."/>
            <person name="Henderson B.A."/>
            <person name="Jones I.B."/>
            <person name="McGettigan J.A."/>
            <person name="Micheletti S.J."/>
            <person name="Nasrallah M.E."/>
            <person name="Ortiz D."/>
            <person name="Piller C.R."/>
            <person name="Privatt S.R."/>
            <person name="Schneider S.L."/>
            <person name="Sharp S."/>
            <person name="Smith T.C."/>
            <person name="Stanton J.D."/>
            <person name="Ullery H.E."/>
            <person name="Wilson R.J."/>
            <person name="Serrano M.G."/>
            <person name="Buck G."/>
            <person name="Lee V."/>
            <person name="Wang Y."/>
            <person name="Carvalho R."/>
            <person name="Voegtly L."/>
            <person name="Shi R."/>
            <person name="Duckworth R."/>
            <person name="Johnson A."/>
            <person name="Loviza R."/>
            <person name="Walstead R."/>
            <person name="Shah Z."/>
            <person name="Kiflezghi M."/>
            <person name="Wade K."/>
            <person name="Ball S.L."/>
            <person name="Bradley K.W."/>
            <person name="Asai D.J."/>
            <person name="Bowman C.A."/>
            <person name="Russell D.A."/>
            <person name="Pope W.H."/>
            <person name="Jacobs-Sera D."/>
            <person name="Hendrix R.W."/>
            <person name="Hatfull G.F."/>
        </authorList>
    </citation>
    <scope>NUCLEOTIDE SEQUENCE</scope>
</reference>
<evidence type="ECO:0000313" key="4">
    <source>
        <dbReference type="EMBL" id="JAT71336.1"/>
    </source>
</evidence>
<evidence type="ECO:0000256" key="1">
    <source>
        <dbReference type="SAM" id="MobiDB-lite"/>
    </source>
</evidence>
<feature type="compositionally biased region" description="Basic and acidic residues" evidence="1">
    <location>
        <begin position="337"/>
        <end position="350"/>
    </location>
</feature>
<feature type="region of interest" description="Disordered" evidence="1">
    <location>
        <begin position="161"/>
        <end position="212"/>
    </location>
</feature>
<dbReference type="EMBL" id="GDKF01000264">
    <property type="protein sequence ID" value="JAT78358.1"/>
    <property type="molecule type" value="Transcribed_RNA"/>
</dbReference>
<feature type="compositionally biased region" description="Pro residues" evidence="1">
    <location>
        <begin position="194"/>
        <end position="204"/>
    </location>
</feature>
<feature type="compositionally biased region" description="Basic and acidic residues" evidence="1">
    <location>
        <begin position="73"/>
        <end position="86"/>
    </location>
</feature>
<evidence type="ECO:0000313" key="5">
    <source>
        <dbReference type="EMBL" id="JAT78358.1"/>
    </source>
</evidence>
<evidence type="ECO:0000313" key="2">
    <source>
        <dbReference type="EMBL" id="JAT70643.1"/>
    </source>
</evidence>
<evidence type="ECO:0008006" key="6">
    <source>
        <dbReference type="Google" id="ProtNLM"/>
    </source>
</evidence>
<evidence type="ECO:0000313" key="3">
    <source>
        <dbReference type="EMBL" id="JAT71327.1"/>
    </source>
</evidence>
<gene>
    <name evidence="4" type="ORF">g.95241</name>
    <name evidence="3" type="ORF">g.95250</name>
    <name evidence="2" type="ORF">g.95271</name>
    <name evidence="5" type="ORF">g.95291</name>
</gene>
<dbReference type="GO" id="GO:0016604">
    <property type="term" value="C:nuclear body"/>
    <property type="evidence" value="ECO:0007669"/>
    <property type="project" value="TreeGrafter"/>
</dbReference>
<organism evidence="5">
    <name type="scientific">Auxenochlorella protothecoides</name>
    <name type="common">Green microalga</name>
    <name type="synonym">Chlorella protothecoides</name>
    <dbReference type="NCBI Taxonomy" id="3075"/>
    <lineage>
        <taxon>Eukaryota</taxon>
        <taxon>Viridiplantae</taxon>
        <taxon>Chlorophyta</taxon>
        <taxon>core chlorophytes</taxon>
        <taxon>Trebouxiophyceae</taxon>
        <taxon>Chlorellales</taxon>
        <taxon>Chlorellaceae</taxon>
        <taxon>Auxenochlorella</taxon>
    </lineage>
</organism>
<name>A0A1D2AGT5_AUXPR</name>
<dbReference type="PANTHER" id="PTHR13165">
    <property type="entry name" value="ARSENITE-RESISTANCE PROTEIN 2"/>
    <property type="match status" value="1"/>
</dbReference>
<accession>A0A1D2AGT5</accession>
<feature type="compositionally biased region" description="Basic and acidic residues" evidence="1">
    <location>
        <begin position="507"/>
        <end position="518"/>
    </location>
</feature>
<feature type="compositionally biased region" description="Basic and acidic residues" evidence="1">
    <location>
        <begin position="1"/>
        <end position="18"/>
    </location>
</feature>